<dbReference type="InterPro" id="IPR029479">
    <property type="entry name" value="Nitroreductase"/>
</dbReference>
<protein>
    <recommendedName>
        <fullName evidence="8">Putative NAD(P)H nitroreductase</fullName>
        <ecNumber evidence="8">1.-.-.-</ecNumber>
    </recommendedName>
</protein>
<comment type="caution">
    <text evidence="10">The sequence shown here is derived from an EMBL/GenBank/DDBJ whole genome shotgun (WGS) entry which is preliminary data.</text>
</comment>
<keyword evidence="3 8" id="KW-0285">Flavoprotein</keyword>
<feature type="domain" description="Nitroreductase" evidence="9">
    <location>
        <begin position="7"/>
        <end position="167"/>
    </location>
</feature>
<dbReference type="SUPFAM" id="SSF55469">
    <property type="entry name" value="FMN-dependent nitroreductase-like"/>
    <property type="match status" value="1"/>
</dbReference>
<evidence type="ECO:0000256" key="3">
    <source>
        <dbReference type="ARBA" id="ARBA00022630"/>
    </source>
</evidence>
<name>A0ABS4JKE7_9BACL</name>
<dbReference type="Pfam" id="PF00881">
    <property type="entry name" value="Nitroreductase"/>
    <property type="match status" value="1"/>
</dbReference>
<dbReference type="PANTHER" id="PTHR43821:SF1">
    <property type="entry name" value="NAD(P)H NITROREDUCTASE YDJA-RELATED"/>
    <property type="match status" value="1"/>
</dbReference>
<proteinExistence type="inferred from homology"/>
<dbReference type="InterPro" id="IPR052530">
    <property type="entry name" value="NAD(P)H_nitroreductase"/>
</dbReference>
<dbReference type="EC" id="1.-.-.-" evidence="8"/>
<keyword evidence="5 8" id="KW-0521">NADP</keyword>
<sequence length="197" mass="21899">MNVSEAIRSRRSIGKVKQDEIPQATIEAILEAGIWAPNHRLTQPWRFFVLRGEGRNVLGEAMADIALESIEDKNSEEAVKARETALQRPLRAPVIITVAVSPSDKTGVVELEEYGAVFSAIQNMLLEIHAQGLGAVWRTGDPTYHAKMNEHFGLAPQDKVLGFIYLGVPDMDKELVGKRTDVQEKTIWVDRADQLKG</sequence>
<organism evidence="10 11">
    <name type="scientific">Paenibacillus shirakamiensis</name>
    <dbReference type="NCBI Taxonomy" id="1265935"/>
    <lineage>
        <taxon>Bacteria</taxon>
        <taxon>Bacillati</taxon>
        <taxon>Bacillota</taxon>
        <taxon>Bacilli</taxon>
        <taxon>Bacillales</taxon>
        <taxon>Paenibacillaceae</taxon>
        <taxon>Paenibacillus</taxon>
    </lineage>
</organism>
<dbReference type="EMBL" id="JAGGLD010000004">
    <property type="protein sequence ID" value="MBP2001556.1"/>
    <property type="molecule type" value="Genomic_DNA"/>
</dbReference>
<comment type="similarity">
    <text evidence="2 8">Belongs to the nitroreductase family.</text>
</comment>
<evidence type="ECO:0000256" key="1">
    <source>
        <dbReference type="ARBA" id="ARBA00001917"/>
    </source>
</evidence>
<dbReference type="Gene3D" id="3.40.109.10">
    <property type="entry name" value="NADH Oxidase"/>
    <property type="match status" value="1"/>
</dbReference>
<dbReference type="PIRSF" id="PIRSF000232">
    <property type="entry name" value="YdjA"/>
    <property type="match status" value="1"/>
</dbReference>
<accession>A0ABS4JKE7</accession>
<keyword evidence="4 8" id="KW-0288">FMN</keyword>
<keyword evidence="6 8" id="KW-0560">Oxidoreductase</keyword>
<dbReference type="RefSeq" id="WP_209863105.1">
    <property type="nucleotide sequence ID" value="NZ_JAGGLD010000004.1"/>
</dbReference>
<dbReference type="Proteomes" id="UP001519288">
    <property type="component" value="Unassembled WGS sequence"/>
</dbReference>
<dbReference type="InterPro" id="IPR026021">
    <property type="entry name" value="YdjA-like"/>
</dbReference>
<evidence type="ECO:0000256" key="8">
    <source>
        <dbReference type="PIRNR" id="PIRNR000232"/>
    </source>
</evidence>
<evidence type="ECO:0000259" key="9">
    <source>
        <dbReference type="Pfam" id="PF00881"/>
    </source>
</evidence>
<evidence type="ECO:0000256" key="4">
    <source>
        <dbReference type="ARBA" id="ARBA00022643"/>
    </source>
</evidence>
<dbReference type="CDD" id="cd02135">
    <property type="entry name" value="YdjA-like"/>
    <property type="match status" value="1"/>
</dbReference>
<evidence type="ECO:0000256" key="5">
    <source>
        <dbReference type="ARBA" id="ARBA00022857"/>
    </source>
</evidence>
<keyword evidence="11" id="KW-1185">Reference proteome</keyword>
<evidence type="ECO:0000256" key="2">
    <source>
        <dbReference type="ARBA" id="ARBA00007118"/>
    </source>
</evidence>
<evidence type="ECO:0000256" key="7">
    <source>
        <dbReference type="ARBA" id="ARBA00023027"/>
    </source>
</evidence>
<dbReference type="PANTHER" id="PTHR43821">
    <property type="entry name" value="NAD(P)H NITROREDUCTASE YDJA-RELATED"/>
    <property type="match status" value="1"/>
</dbReference>
<reference evidence="10 11" key="1">
    <citation type="submission" date="2021-03" db="EMBL/GenBank/DDBJ databases">
        <title>Genomic Encyclopedia of Type Strains, Phase IV (KMG-IV): sequencing the most valuable type-strain genomes for metagenomic binning, comparative biology and taxonomic classification.</title>
        <authorList>
            <person name="Goeker M."/>
        </authorList>
    </citation>
    <scope>NUCLEOTIDE SEQUENCE [LARGE SCALE GENOMIC DNA]</scope>
    <source>
        <strain evidence="10 11">DSM 26806</strain>
    </source>
</reference>
<evidence type="ECO:0000313" key="11">
    <source>
        <dbReference type="Proteomes" id="UP001519288"/>
    </source>
</evidence>
<evidence type="ECO:0000313" key="10">
    <source>
        <dbReference type="EMBL" id="MBP2001556.1"/>
    </source>
</evidence>
<dbReference type="InterPro" id="IPR000415">
    <property type="entry name" value="Nitroreductase-like"/>
</dbReference>
<gene>
    <name evidence="10" type="ORF">J2Z69_002601</name>
</gene>
<evidence type="ECO:0000256" key="6">
    <source>
        <dbReference type="ARBA" id="ARBA00023002"/>
    </source>
</evidence>
<keyword evidence="7 8" id="KW-0520">NAD</keyword>
<comment type="cofactor">
    <cofactor evidence="1 8">
        <name>FMN</name>
        <dbReference type="ChEBI" id="CHEBI:58210"/>
    </cofactor>
</comment>